<reference evidence="2 3" key="1">
    <citation type="journal article" date="2023" name="bioRxiv">
        <title>Conserved and derived expression patterns and positive selection on dental genes reveal complex evolutionary context of ever-growing rodent molars.</title>
        <authorList>
            <person name="Calamari Z.T."/>
            <person name="Song A."/>
            <person name="Cohen E."/>
            <person name="Akter M."/>
            <person name="Roy R.D."/>
            <person name="Hallikas O."/>
            <person name="Christensen M.M."/>
            <person name="Li P."/>
            <person name="Marangoni P."/>
            <person name="Jernvall J."/>
            <person name="Klein O.D."/>
        </authorList>
    </citation>
    <scope>NUCLEOTIDE SEQUENCE [LARGE SCALE GENOMIC DNA]</scope>
    <source>
        <strain evidence="2">V071</strain>
    </source>
</reference>
<accession>A0AAW0JE02</accession>
<comment type="caution">
    <text evidence="2">The sequence shown here is derived from an EMBL/GenBank/DDBJ whole genome shotgun (WGS) entry which is preliminary data.</text>
</comment>
<dbReference type="AlphaFoldDB" id="A0AAW0JE02"/>
<proteinExistence type="predicted"/>
<dbReference type="EMBL" id="JBBHLL010000044">
    <property type="protein sequence ID" value="KAK7824757.1"/>
    <property type="molecule type" value="Genomic_DNA"/>
</dbReference>
<evidence type="ECO:0000313" key="3">
    <source>
        <dbReference type="Proteomes" id="UP001488838"/>
    </source>
</evidence>
<feature type="region of interest" description="Disordered" evidence="1">
    <location>
        <begin position="172"/>
        <end position="192"/>
    </location>
</feature>
<protein>
    <submittedName>
        <fullName evidence="2">Uncharacterized protein</fullName>
    </submittedName>
</protein>
<organism evidence="2 3">
    <name type="scientific">Myodes glareolus</name>
    <name type="common">Bank vole</name>
    <name type="synonym">Clethrionomys glareolus</name>
    <dbReference type="NCBI Taxonomy" id="447135"/>
    <lineage>
        <taxon>Eukaryota</taxon>
        <taxon>Metazoa</taxon>
        <taxon>Chordata</taxon>
        <taxon>Craniata</taxon>
        <taxon>Vertebrata</taxon>
        <taxon>Euteleostomi</taxon>
        <taxon>Mammalia</taxon>
        <taxon>Eutheria</taxon>
        <taxon>Euarchontoglires</taxon>
        <taxon>Glires</taxon>
        <taxon>Rodentia</taxon>
        <taxon>Myomorpha</taxon>
        <taxon>Muroidea</taxon>
        <taxon>Cricetidae</taxon>
        <taxon>Arvicolinae</taxon>
        <taxon>Myodes</taxon>
    </lineage>
</organism>
<keyword evidence="3" id="KW-1185">Reference proteome</keyword>
<dbReference type="InterPro" id="IPR029064">
    <property type="entry name" value="Ribosomal_eL30-like_sf"/>
</dbReference>
<sequence>MVMGVINQQESTALTLSPVQFNDVDVFMSQRAVHPPTKSHGNPQVSPSPTFDTQQGDVQEYGMEEELCSRLGSGYPVKDEPDIRKKTKRARDSYSFDTMEIGASAHSIVEATDKAGEEARLMAHAEKKAIGKRDVSTQRPPVLLAGVNTVATLVEEKKAQLVKWWKTPRFASPHSRASPGRPVEQKHSLSGHTRSTQTFASFVTVPLTWIKSSRTLLLVILARNLMVPGCRLTES</sequence>
<dbReference type="Proteomes" id="UP001488838">
    <property type="component" value="Unassembled WGS sequence"/>
</dbReference>
<feature type="region of interest" description="Disordered" evidence="1">
    <location>
        <begin position="33"/>
        <end position="55"/>
    </location>
</feature>
<evidence type="ECO:0000313" key="2">
    <source>
        <dbReference type="EMBL" id="KAK7824757.1"/>
    </source>
</evidence>
<evidence type="ECO:0000256" key="1">
    <source>
        <dbReference type="SAM" id="MobiDB-lite"/>
    </source>
</evidence>
<name>A0AAW0JE02_MYOGA</name>
<dbReference type="Gene3D" id="3.30.1330.30">
    <property type="match status" value="1"/>
</dbReference>
<feature type="compositionally biased region" description="Polar residues" evidence="1">
    <location>
        <begin position="39"/>
        <end position="55"/>
    </location>
</feature>
<gene>
    <name evidence="2" type="ORF">U0070_020264</name>
</gene>